<dbReference type="GO" id="GO:0006123">
    <property type="term" value="P:mitochondrial electron transport, cytochrome c to oxygen"/>
    <property type="evidence" value="ECO:0007669"/>
    <property type="project" value="TreeGrafter"/>
</dbReference>
<dbReference type="STRING" id="318479.A0A0N4U2H8"/>
<dbReference type="EC" id="7.1.1.9" evidence="9"/>
<keyword evidence="9" id="KW-0408">Iron</keyword>
<dbReference type="Proteomes" id="UP000274756">
    <property type="component" value="Unassembled WGS sequence"/>
</dbReference>
<dbReference type="WBParaSite" id="DME_0000088301-mRNA-1">
    <property type="protein sequence ID" value="DME_0000088301-mRNA-1"/>
    <property type="gene ID" value="DME_0000088301"/>
</dbReference>
<keyword evidence="9" id="KW-0496">Mitochondrion</keyword>
<evidence type="ECO:0000256" key="2">
    <source>
        <dbReference type="ARBA" id="ARBA00004673"/>
    </source>
</evidence>
<dbReference type="InterPro" id="IPR023616">
    <property type="entry name" value="Cyt_c_oxase-like_su1_dom"/>
</dbReference>
<comment type="subcellular location">
    <subcellularLocation>
        <location evidence="9">Mitochondrion inner membrane</location>
        <topology evidence="9">Multi-pass membrane protein</topology>
    </subcellularLocation>
</comment>
<evidence type="ECO:0000256" key="7">
    <source>
        <dbReference type="ARBA" id="ARBA00022982"/>
    </source>
</evidence>
<evidence type="ECO:0000256" key="6">
    <source>
        <dbReference type="ARBA" id="ARBA00022967"/>
    </source>
</evidence>
<dbReference type="Pfam" id="PF00115">
    <property type="entry name" value="COX1"/>
    <property type="match status" value="1"/>
</dbReference>
<dbReference type="OrthoDB" id="5874796at2759"/>
<keyword evidence="13" id="KW-1185">Reference proteome</keyword>
<sequence>MVPLILGAPDINFPRLNELLYGGHPGNRVDLAIFSLHCSGVKLLELVVVWAHHIYTVGMDLDSHAYFSAATIVIAVPTGVKVFSWLATLCGIGMVFQPALL</sequence>
<evidence type="ECO:0000256" key="3">
    <source>
        <dbReference type="ARBA" id="ARBA00009578"/>
    </source>
</evidence>
<reference evidence="14" key="1">
    <citation type="submission" date="2017-02" db="UniProtKB">
        <authorList>
            <consortium name="WormBaseParasite"/>
        </authorList>
    </citation>
    <scope>IDENTIFICATION</scope>
</reference>
<comment type="function">
    <text evidence="9">Component of the cytochrome c oxidase, the last enzyme in the mitochondrial electron transport chain which drives oxidative phosphorylation. The respiratory chain contains 3 multisubunit complexes succinate dehydrogenase (complex II, CII), ubiquinol-cytochrome c oxidoreductase (cytochrome b-c1 complex, complex III, CIII) and cytochrome c oxidase (complex IV, CIV), that cooperate to transfer electrons derived from NADH and succinate to molecular oxygen, creating an electrochemical gradient over the inner membrane that drives transmembrane transport and the ATP synthase. Cytochrome c oxidase is the component of the respiratory chain that catalyzes the reduction of oxygen to water. Electrons originating from reduced cytochrome c in the intermembrane space (IMS) are transferred via the dinuclear copper A center (CU(A)) of subunit 2 and heme A of subunit 1 to the active site in subunit 1, a binuclear center (BNC) formed by heme A3 and copper B (CU(B)). The BNC reduces molecular oxygen to 2 water molecules using 4 electrons from cytochrome c in the IMS and 4 protons from the mitochondrial matrix.</text>
</comment>
<dbReference type="PRINTS" id="PR01165">
    <property type="entry name" value="CYCOXIDASEI"/>
</dbReference>
<gene>
    <name evidence="11" type="ORF">DME_LOCUS5243</name>
</gene>
<dbReference type="GO" id="GO:0015990">
    <property type="term" value="P:electron transport coupled proton transport"/>
    <property type="evidence" value="ECO:0007669"/>
    <property type="project" value="TreeGrafter"/>
</dbReference>
<keyword evidence="9" id="KW-0812">Transmembrane</keyword>
<dbReference type="UniPathway" id="UPA00705"/>
<evidence type="ECO:0000256" key="1">
    <source>
        <dbReference type="ARBA" id="ARBA00001971"/>
    </source>
</evidence>
<dbReference type="GO" id="GO:0004129">
    <property type="term" value="F:cytochrome-c oxidase activity"/>
    <property type="evidence" value="ECO:0007669"/>
    <property type="project" value="UniProtKB-EC"/>
</dbReference>
<evidence type="ECO:0000256" key="9">
    <source>
        <dbReference type="RuleBase" id="RU000369"/>
    </source>
</evidence>
<dbReference type="PANTHER" id="PTHR10422">
    <property type="entry name" value="CYTOCHROME C OXIDASE SUBUNIT 1"/>
    <property type="match status" value="1"/>
</dbReference>
<keyword evidence="5 9" id="KW-0679">Respiratory chain</keyword>
<comment type="cofactor">
    <cofactor evidence="1">
        <name>heme</name>
        <dbReference type="ChEBI" id="CHEBI:30413"/>
    </cofactor>
</comment>
<keyword evidence="9" id="KW-0813">Transport</keyword>
<comment type="pathway">
    <text evidence="2 9">Energy metabolism; oxidative phosphorylation.</text>
</comment>
<dbReference type="Gene3D" id="1.20.210.10">
    <property type="entry name" value="Cytochrome c oxidase-like, subunit I domain"/>
    <property type="match status" value="1"/>
</dbReference>
<evidence type="ECO:0000259" key="10">
    <source>
        <dbReference type="PROSITE" id="PS50855"/>
    </source>
</evidence>
<dbReference type="GO" id="GO:0020037">
    <property type="term" value="F:heme binding"/>
    <property type="evidence" value="ECO:0007669"/>
    <property type="project" value="InterPro"/>
</dbReference>
<keyword evidence="9" id="KW-0999">Mitochondrion inner membrane</keyword>
<dbReference type="Proteomes" id="UP000038040">
    <property type="component" value="Unplaced"/>
</dbReference>
<evidence type="ECO:0000313" key="14">
    <source>
        <dbReference type="WBParaSite" id="DME_0000088301-mRNA-1"/>
    </source>
</evidence>
<evidence type="ECO:0000256" key="8">
    <source>
        <dbReference type="ARBA" id="ARBA00049512"/>
    </source>
</evidence>
<reference evidence="11 13" key="2">
    <citation type="submission" date="2018-11" db="EMBL/GenBank/DDBJ databases">
        <authorList>
            <consortium name="Pathogen Informatics"/>
        </authorList>
    </citation>
    <scope>NUCLEOTIDE SEQUENCE [LARGE SCALE GENOMIC DNA]</scope>
</reference>
<keyword evidence="9" id="KW-0186">Copper</keyword>
<dbReference type="AlphaFoldDB" id="A0A0N4U2H8"/>
<comment type="catalytic activity">
    <reaction evidence="8">
        <text>4 Fe(II)-[cytochrome c] + O2 + 8 H(+)(in) = 4 Fe(III)-[cytochrome c] + 2 H2O + 4 H(+)(out)</text>
        <dbReference type="Rhea" id="RHEA:11436"/>
        <dbReference type="Rhea" id="RHEA-COMP:10350"/>
        <dbReference type="Rhea" id="RHEA-COMP:14399"/>
        <dbReference type="ChEBI" id="CHEBI:15377"/>
        <dbReference type="ChEBI" id="CHEBI:15378"/>
        <dbReference type="ChEBI" id="CHEBI:15379"/>
        <dbReference type="ChEBI" id="CHEBI:29033"/>
        <dbReference type="ChEBI" id="CHEBI:29034"/>
        <dbReference type="EC" id="7.1.1.9"/>
    </reaction>
    <physiologicalReaction direction="left-to-right" evidence="8">
        <dbReference type="Rhea" id="RHEA:11437"/>
    </physiologicalReaction>
</comment>
<accession>A0A0N4U2H8</accession>
<keyword evidence="9" id="KW-0349">Heme</keyword>
<evidence type="ECO:0000313" key="12">
    <source>
        <dbReference type="Proteomes" id="UP000038040"/>
    </source>
</evidence>
<dbReference type="GO" id="GO:0005743">
    <property type="term" value="C:mitochondrial inner membrane"/>
    <property type="evidence" value="ECO:0007669"/>
    <property type="project" value="UniProtKB-SubCell"/>
</dbReference>
<evidence type="ECO:0000313" key="13">
    <source>
        <dbReference type="Proteomes" id="UP000274756"/>
    </source>
</evidence>
<feature type="domain" description="Cytochrome oxidase subunit I profile" evidence="10">
    <location>
        <begin position="41"/>
        <end position="101"/>
    </location>
</feature>
<name>A0A0N4U2H8_DRAME</name>
<dbReference type="PROSITE" id="PS50855">
    <property type="entry name" value="COX1"/>
    <property type="match status" value="1"/>
</dbReference>
<dbReference type="EMBL" id="UYYG01001152">
    <property type="protein sequence ID" value="VDN55270.1"/>
    <property type="molecule type" value="Genomic_DNA"/>
</dbReference>
<dbReference type="InterPro" id="IPR036927">
    <property type="entry name" value="Cyt_c_oxase-like_su1_sf"/>
</dbReference>
<keyword evidence="9" id="KW-0472">Membrane</keyword>
<keyword evidence="9" id="KW-0479">Metal-binding</keyword>
<protein>
    <recommendedName>
        <fullName evidence="4 9">Cytochrome c oxidase subunit 1</fullName>
        <ecNumber evidence="9">7.1.1.9</ecNumber>
    </recommendedName>
</protein>
<proteinExistence type="inferred from homology"/>
<keyword evidence="7 9" id="KW-0249">Electron transport</keyword>
<keyword evidence="6" id="KW-1278">Translocase</keyword>
<evidence type="ECO:0000256" key="4">
    <source>
        <dbReference type="ARBA" id="ARBA00015947"/>
    </source>
</evidence>
<evidence type="ECO:0000256" key="5">
    <source>
        <dbReference type="ARBA" id="ARBA00022660"/>
    </source>
</evidence>
<dbReference type="SUPFAM" id="SSF81442">
    <property type="entry name" value="Cytochrome c oxidase subunit I-like"/>
    <property type="match status" value="1"/>
</dbReference>
<comment type="similarity">
    <text evidence="3 9">Belongs to the heme-copper respiratory oxidase family.</text>
</comment>
<organism evidence="12 14">
    <name type="scientific">Dracunculus medinensis</name>
    <name type="common">Guinea worm</name>
    <dbReference type="NCBI Taxonomy" id="318479"/>
    <lineage>
        <taxon>Eukaryota</taxon>
        <taxon>Metazoa</taxon>
        <taxon>Ecdysozoa</taxon>
        <taxon>Nematoda</taxon>
        <taxon>Chromadorea</taxon>
        <taxon>Rhabditida</taxon>
        <taxon>Spirurina</taxon>
        <taxon>Dracunculoidea</taxon>
        <taxon>Dracunculidae</taxon>
        <taxon>Dracunculus</taxon>
    </lineage>
</organism>
<evidence type="ECO:0000313" key="11">
    <source>
        <dbReference type="EMBL" id="VDN55270.1"/>
    </source>
</evidence>
<dbReference type="InterPro" id="IPR000883">
    <property type="entry name" value="Cyt_C_Oxase_1"/>
</dbReference>
<dbReference type="PANTHER" id="PTHR10422:SF18">
    <property type="entry name" value="CYTOCHROME C OXIDASE SUBUNIT 1"/>
    <property type="match status" value="1"/>
</dbReference>
<dbReference type="GO" id="GO:0046872">
    <property type="term" value="F:metal ion binding"/>
    <property type="evidence" value="ECO:0007669"/>
    <property type="project" value="UniProtKB-KW"/>
</dbReference>